<protein>
    <submittedName>
        <fullName evidence="1">Uncharacterized protein</fullName>
    </submittedName>
</protein>
<reference evidence="1 2" key="1">
    <citation type="submission" date="2014-02" db="EMBL/GenBank/DDBJ databases">
        <title>Genome Sequence of an Hyperthermophilic Archaeon, Thermococcus nautili 30-1, producing viral vesicles.</title>
        <authorList>
            <person name="Oberto J."/>
            <person name="Gaudin M."/>
            <person name="Cossu M."/>
            <person name="Gorlas A."/>
            <person name="Slesarev A."/>
            <person name="Marguet E."/>
            <person name="Forterre P."/>
        </authorList>
    </citation>
    <scope>NUCLEOTIDE SEQUENCE [LARGE SCALE GENOMIC DNA]</scope>
    <source>
        <strain evidence="1 2">30-1</strain>
    </source>
</reference>
<dbReference type="EMBL" id="CP007264">
    <property type="protein sequence ID" value="AHL22629.1"/>
    <property type="molecule type" value="Genomic_DNA"/>
</dbReference>
<dbReference type="HOGENOM" id="CLU_2550471_0_0_2"/>
<keyword evidence="2" id="KW-1185">Reference proteome</keyword>
<dbReference type="KEGG" id="tnu:BD01_1011"/>
<name>W8PKL0_9EURY</name>
<dbReference type="OrthoDB" id="86183at2157"/>
<organism evidence="1 2">
    <name type="scientific">Thermococcus nautili</name>
    <dbReference type="NCBI Taxonomy" id="195522"/>
    <lineage>
        <taxon>Archaea</taxon>
        <taxon>Methanobacteriati</taxon>
        <taxon>Methanobacteriota</taxon>
        <taxon>Thermococci</taxon>
        <taxon>Thermococcales</taxon>
        <taxon>Thermococcaceae</taxon>
        <taxon>Thermococcus</taxon>
    </lineage>
</organism>
<dbReference type="GeneID" id="82171312"/>
<dbReference type="eggNOG" id="arCOG07709">
    <property type="taxonomic scope" value="Archaea"/>
</dbReference>
<dbReference type="STRING" id="195522.BD01_1011"/>
<evidence type="ECO:0000313" key="2">
    <source>
        <dbReference type="Proteomes" id="UP000019434"/>
    </source>
</evidence>
<dbReference type="Proteomes" id="UP000019434">
    <property type="component" value="Chromosome"/>
</dbReference>
<accession>W8PKL0</accession>
<evidence type="ECO:0000313" key="1">
    <source>
        <dbReference type="EMBL" id="AHL22629.1"/>
    </source>
</evidence>
<sequence length="82" mass="9178">MRTKLGYEDKLVEIAENEVVVFDGKLYTAPLEEVIKHYLSGSGVLPPAIRDVTNDVIRLLLRTGELETIIQSKVQYGESLSD</sequence>
<dbReference type="AlphaFoldDB" id="W8PKL0"/>
<gene>
    <name evidence="1" type="ORF">BD01_1011</name>
</gene>
<proteinExistence type="predicted"/>
<dbReference type="RefSeq" id="WP_042690676.1">
    <property type="nucleotide sequence ID" value="NZ_CP007264.1"/>
</dbReference>